<dbReference type="Pfam" id="PF00067">
    <property type="entry name" value="p450"/>
    <property type="match status" value="1"/>
</dbReference>
<dbReference type="InterPro" id="IPR002401">
    <property type="entry name" value="Cyt_P450_E_grp-I"/>
</dbReference>
<keyword evidence="5 14" id="KW-0349">Heme</keyword>
<comment type="pathway">
    <text evidence="3">Secondary metabolite biosynthesis.</text>
</comment>
<evidence type="ECO:0000256" key="14">
    <source>
        <dbReference type="PIRSR" id="PIRSR602401-1"/>
    </source>
</evidence>
<keyword evidence="6" id="KW-0812">Transmembrane</keyword>
<proteinExistence type="inferred from homology"/>
<dbReference type="OrthoDB" id="1470350at2759"/>
<evidence type="ECO:0000256" key="1">
    <source>
        <dbReference type="ARBA" id="ARBA00001971"/>
    </source>
</evidence>
<sequence>MLLHNRFPSLFLYPPPAITTMAILGTSEAMAVGLTLGALALVHYVKQANANADRKLPPGPKGVPFFGNLFQIDVLRPYPKFREWAMEYGPIYRLKLGPQEVIVLNTAEAADELFVNRSKTFSSRSPPHVAHDIMSAGQRQVFLPYDTEWKASRKSLQVAIGPGASKRVRPSQDLESRVLLYDITQHGEQSLQEMKEGPNGEVPEAHWFSLVRRYTTSIVMTVTYGKRAHKILNNRHLHMIYEVLANFTKVGQPGNYLADAFPILRKLPDFLAKWRVDARKMHEWEMILWGGLLKELQDEISNGISRDCYVSNYLRQRGEAGHEDAPGCGLTEDGWLRDTLLAYTAGTVLEAGSDTTASTMQSFILFMISHPEIAKKVRGEIDRVVGSERMPAFEDEPNLPYLVACIKETLRRRPPTIMGIPHSSDEDDVYEGYFIPKGSTVIGNVWAIHMDPKRYPNPFAFLPERWYEEGKPTRWGSGPDTDRDHYVFGWGRRFCQGSYIAEASLFIVLARIMWGIDFILPKDEKTGKPIIPDINDEKTFSDGFVSIPYIYKLGFKPRSEKHKKLIERSYEDSQAEWQVLGLKTDER</sequence>
<dbReference type="GO" id="GO:0016020">
    <property type="term" value="C:membrane"/>
    <property type="evidence" value="ECO:0007669"/>
    <property type="project" value="UniProtKB-SubCell"/>
</dbReference>
<comment type="cofactor">
    <cofactor evidence="1 14">
        <name>heme</name>
        <dbReference type="ChEBI" id="CHEBI:30413"/>
    </cofactor>
</comment>
<evidence type="ECO:0000256" key="11">
    <source>
        <dbReference type="ARBA" id="ARBA00023033"/>
    </source>
</evidence>
<accession>A0A8H5CUZ9</accession>
<evidence type="ECO:0000313" key="16">
    <source>
        <dbReference type="Proteomes" id="UP000559027"/>
    </source>
</evidence>
<evidence type="ECO:0000256" key="2">
    <source>
        <dbReference type="ARBA" id="ARBA00004167"/>
    </source>
</evidence>
<dbReference type="PRINTS" id="PR00463">
    <property type="entry name" value="EP450I"/>
</dbReference>
<evidence type="ECO:0000256" key="8">
    <source>
        <dbReference type="ARBA" id="ARBA00022989"/>
    </source>
</evidence>
<evidence type="ECO:0000256" key="7">
    <source>
        <dbReference type="ARBA" id="ARBA00022723"/>
    </source>
</evidence>
<gene>
    <name evidence="15" type="ORF">D9756_009553</name>
</gene>
<keyword evidence="11" id="KW-0503">Monooxygenase</keyword>
<evidence type="ECO:0000256" key="5">
    <source>
        <dbReference type="ARBA" id="ARBA00022617"/>
    </source>
</evidence>
<dbReference type="InterPro" id="IPR036396">
    <property type="entry name" value="Cyt_P450_sf"/>
</dbReference>
<evidence type="ECO:0000256" key="4">
    <source>
        <dbReference type="ARBA" id="ARBA00010617"/>
    </source>
</evidence>
<dbReference type="SUPFAM" id="SSF48264">
    <property type="entry name" value="Cytochrome P450"/>
    <property type="match status" value="1"/>
</dbReference>
<comment type="caution">
    <text evidence="15">The sequence shown here is derived from an EMBL/GenBank/DDBJ whole genome shotgun (WGS) entry which is preliminary data.</text>
</comment>
<evidence type="ECO:0000256" key="6">
    <source>
        <dbReference type="ARBA" id="ARBA00022692"/>
    </source>
</evidence>
<keyword evidence="12" id="KW-0472">Membrane</keyword>
<evidence type="ECO:0008006" key="17">
    <source>
        <dbReference type="Google" id="ProtNLM"/>
    </source>
</evidence>
<dbReference type="GO" id="GO:0004497">
    <property type="term" value="F:monooxygenase activity"/>
    <property type="evidence" value="ECO:0007669"/>
    <property type="project" value="UniProtKB-KW"/>
</dbReference>
<comment type="subcellular location">
    <subcellularLocation>
        <location evidence="2">Membrane</location>
        <topology evidence="2">Single-pass membrane protein</topology>
    </subcellularLocation>
</comment>
<dbReference type="GO" id="GO:0005506">
    <property type="term" value="F:iron ion binding"/>
    <property type="evidence" value="ECO:0007669"/>
    <property type="project" value="InterPro"/>
</dbReference>
<dbReference type="GO" id="GO:0020037">
    <property type="term" value="F:heme binding"/>
    <property type="evidence" value="ECO:0007669"/>
    <property type="project" value="InterPro"/>
</dbReference>
<evidence type="ECO:0000256" key="9">
    <source>
        <dbReference type="ARBA" id="ARBA00023002"/>
    </source>
</evidence>
<keyword evidence="10 14" id="KW-0408">Iron</keyword>
<evidence type="ECO:0000256" key="10">
    <source>
        <dbReference type="ARBA" id="ARBA00023004"/>
    </source>
</evidence>
<reference evidence="15 16" key="1">
    <citation type="journal article" date="2020" name="ISME J.">
        <title>Uncovering the hidden diversity of litter-decomposition mechanisms in mushroom-forming fungi.</title>
        <authorList>
            <person name="Floudas D."/>
            <person name="Bentzer J."/>
            <person name="Ahren D."/>
            <person name="Johansson T."/>
            <person name="Persson P."/>
            <person name="Tunlid A."/>
        </authorList>
    </citation>
    <scope>NUCLEOTIDE SEQUENCE [LARGE SCALE GENOMIC DNA]</scope>
    <source>
        <strain evidence="15 16">CBS 146.42</strain>
    </source>
</reference>
<dbReference type="CDD" id="cd11065">
    <property type="entry name" value="CYP64-like"/>
    <property type="match status" value="1"/>
</dbReference>
<keyword evidence="13" id="KW-0325">Glycoprotein</keyword>
<dbReference type="InterPro" id="IPR050364">
    <property type="entry name" value="Cytochrome_P450_fung"/>
</dbReference>
<dbReference type="Gene3D" id="1.10.630.10">
    <property type="entry name" value="Cytochrome P450"/>
    <property type="match status" value="1"/>
</dbReference>
<organism evidence="15 16">
    <name type="scientific">Leucocoprinus leucothites</name>
    <dbReference type="NCBI Taxonomy" id="201217"/>
    <lineage>
        <taxon>Eukaryota</taxon>
        <taxon>Fungi</taxon>
        <taxon>Dikarya</taxon>
        <taxon>Basidiomycota</taxon>
        <taxon>Agaricomycotina</taxon>
        <taxon>Agaricomycetes</taxon>
        <taxon>Agaricomycetidae</taxon>
        <taxon>Agaricales</taxon>
        <taxon>Agaricineae</taxon>
        <taxon>Agaricaceae</taxon>
        <taxon>Leucocoprinus</taxon>
    </lineage>
</organism>
<evidence type="ECO:0000256" key="13">
    <source>
        <dbReference type="ARBA" id="ARBA00023180"/>
    </source>
</evidence>
<dbReference type="PRINTS" id="PR00385">
    <property type="entry name" value="P450"/>
</dbReference>
<keyword evidence="7 14" id="KW-0479">Metal-binding</keyword>
<dbReference type="InterPro" id="IPR001128">
    <property type="entry name" value="Cyt_P450"/>
</dbReference>
<evidence type="ECO:0000313" key="15">
    <source>
        <dbReference type="EMBL" id="KAF5348455.1"/>
    </source>
</evidence>
<evidence type="ECO:0000256" key="3">
    <source>
        <dbReference type="ARBA" id="ARBA00005179"/>
    </source>
</evidence>
<feature type="binding site" description="axial binding residue" evidence="14">
    <location>
        <position position="495"/>
    </location>
    <ligand>
        <name>heme</name>
        <dbReference type="ChEBI" id="CHEBI:30413"/>
    </ligand>
    <ligandPart>
        <name>Fe</name>
        <dbReference type="ChEBI" id="CHEBI:18248"/>
    </ligandPart>
</feature>
<keyword evidence="16" id="KW-1185">Reference proteome</keyword>
<comment type="similarity">
    <text evidence="4">Belongs to the cytochrome P450 family.</text>
</comment>
<dbReference type="PANTHER" id="PTHR46300:SF2">
    <property type="entry name" value="CYTOCHROME P450 MONOOXYGENASE ALNH-RELATED"/>
    <property type="match status" value="1"/>
</dbReference>
<keyword evidence="9" id="KW-0560">Oxidoreductase</keyword>
<keyword evidence="8" id="KW-1133">Transmembrane helix</keyword>
<dbReference type="GO" id="GO:0016705">
    <property type="term" value="F:oxidoreductase activity, acting on paired donors, with incorporation or reduction of molecular oxygen"/>
    <property type="evidence" value="ECO:0007669"/>
    <property type="project" value="InterPro"/>
</dbReference>
<dbReference type="Proteomes" id="UP000559027">
    <property type="component" value="Unassembled WGS sequence"/>
</dbReference>
<name>A0A8H5CUZ9_9AGAR</name>
<dbReference type="PANTHER" id="PTHR46300">
    <property type="entry name" value="P450, PUTATIVE (EUROFUNG)-RELATED-RELATED"/>
    <property type="match status" value="1"/>
</dbReference>
<dbReference type="AlphaFoldDB" id="A0A8H5CUZ9"/>
<evidence type="ECO:0000256" key="12">
    <source>
        <dbReference type="ARBA" id="ARBA00023136"/>
    </source>
</evidence>
<dbReference type="EMBL" id="JAACJO010000019">
    <property type="protein sequence ID" value="KAF5348455.1"/>
    <property type="molecule type" value="Genomic_DNA"/>
</dbReference>
<protein>
    <recommendedName>
        <fullName evidence="17">Cytochrome P450</fullName>
    </recommendedName>
</protein>